<reference evidence="9 11" key="2">
    <citation type="submission" date="2021-05" db="EMBL/GenBank/DDBJ databases">
        <title>Genome sequence of E. marmotae isolates.</title>
        <authorList>
            <person name="Binsker U."/>
            <person name="Hammerl J.A."/>
        </authorList>
    </citation>
    <scope>NUCLEOTIDE SEQUENCE [LARGE SCALE GENOMIC DNA]</scope>
    <source>
        <strain evidence="9 11">21-MO00586</strain>
    </source>
</reference>
<keyword evidence="11" id="KW-1185">Reference proteome</keyword>
<proteinExistence type="predicted"/>
<comment type="caution">
    <text evidence="8">The sequence shown here is derived from an EMBL/GenBank/DDBJ whole genome shotgun (WGS) entry which is preliminary data.</text>
</comment>
<dbReference type="SUPFAM" id="SSF53649">
    <property type="entry name" value="Alkaline phosphatase-like"/>
    <property type="match status" value="1"/>
</dbReference>
<accession>A0A7W2XQR6</accession>
<evidence type="ECO:0000313" key="9">
    <source>
        <dbReference type="EMBL" id="MDQ9292232.1"/>
    </source>
</evidence>
<dbReference type="Gene3D" id="3.40.720.10">
    <property type="entry name" value="Alkaline Phosphatase, subunit A"/>
    <property type="match status" value="1"/>
</dbReference>
<dbReference type="PANTHER" id="PTHR47371:SF3">
    <property type="entry name" value="PHOSPHOGLYCEROL TRANSFERASE I"/>
    <property type="match status" value="1"/>
</dbReference>
<protein>
    <submittedName>
        <fullName evidence="8">Sulfatase-like hydrolase/transferase</fullName>
    </submittedName>
</protein>
<evidence type="ECO:0000256" key="6">
    <source>
        <dbReference type="SAM" id="Phobius"/>
    </source>
</evidence>
<dbReference type="InterPro" id="IPR017850">
    <property type="entry name" value="Alkaline_phosphatase_core_sf"/>
</dbReference>
<dbReference type="Pfam" id="PF00884">
    <property type="entry name" value="Sulfatase"/>
    <property type="match status" value="1"/>
</dbReference>
<dbReference type="EMBL" id="JAHCRT010000001">
    <property type="protein sequence ID" value="MDQ9292232.1"/>
    <property type="molecule type" value="Genomic_DNA"/>
</dbReference>
<evidence type="ECO:0000256" key="1">
    <source>
        <dbReference type="ARBA" id="ARBA00004651"/>
    </source>
</evidence>
<dbReference type="GO" id="GO:0016740">
    <property type="term" value="F:transferase activity"/>
    <property type="evidence" value="ECO:0007669"/>
    <property type="project" value="UniProtKB-KW"/>
</dbReference>
<evidence type="ECO:0000256" key="4">
    <source>
        <dbReference type="ARBA" id="ARBA00022989"/>
    </source>
</evidence>
<dbReference type="GO" id="GO:0005886">
    <property type="term" value="C:plasma membrane"/>
    <property type="evidence" value="ECO:0007669"/>
    <property type="project" value="UniProtKB-SubCell"/>
</dbReference>
<name>A0A7W2XQR6_9ESCH</name>
<reference evidence="8 10" key="1">
    <citation type="submission" date="2020-06" db="EMBL/GenBank/DDBJ databases">
        <title>REHAB project genomes.</title>
        <authorList>
            <person name="Shaw L.P."/>
        </authorList>
    </citation>
    <scope>NUCLEOTIDE SEQUENCE [LARGE SCALE GENOMIC DNA]</scope>
    <source>
        <strain evidence="8 10">RHBSTW-00604</strain>
    </source>
</reference>
<organism evidence="8 10">
    <name type="scientific">Escherichia marmotae</name>
    <dbReference type="NCBI Taxonomy" id="1499973"/>
    <lineage>
        <taxon>Bacteria</taxon>
        <taxon>Pseudomonadati</taxon>
        <taxon>Pseudomonadota</taxon>
        <taxon>Gammaproteobacteria</taxon>
        <taxon>Enterobacterales</taxon>
        <taxon>Enterobacteriaceae</taxon>
        <taxon>Escherichia</taxon>
    </lineage>
</organism>
<dbReference type="Proteomes" id="UP000518474">
    <property type="component" value="Unassembled WGS sequence"/>
</dbReference>
<keyword evidence="8" id="KW-0378">Hydrolase</keyword>
<evidence type="ECO:0000256" key="2">
    <source>
        <dbReference type="ARBA" id="ARBA00022475"/>
    </source>
</evidence>
<keyword evidence="2" id="KW-1003">Cell membrane</keyword>
<dbReference type="EMBL" id="JABXPT010000001">
    <property type="protein sequence ID" value="MBA7896801.1"/>
    <property type="molecule type" value="Genomic_DNA"/>
</dbReference>
<evidence type="ECO:0000313" key="10">
    <source>
        <dbReference type="Proteomes" id="UP000518474"/>
    </source>
</evidence>
<keyword evidence="5 6" id="KW-0472">Membrane</keyword>
<feature type="domain" description="Sulfatase N-terminal" evidence="7">
    <location>
        <begin position="118"/>
        <end position="402"/>
    </location>
</feature>
<dbReference type="AlphaFoldDB" id="A0A7W2XQR6"/>
<keyword evidence="4 6" id="KW-1133">Transmembrane helix</keyword>
<gene>
    <name evidence="8" type="ORF">HV245_01120</name>
    <name evidence="9" type="ORF">KJE03_01820</name>
</gene>
<evidence type="ECO:0000313" key="11">
    <source>
        <dbReference type="Proteomes" id="UP001235723"/>
    </source>
</evidence>
<dbReference type="PANTHER" id="PTHR47371">
    <property type="entry name" value="LIPOTEICHOIC ACID SYNTHASE"/>
    <property type="match status" value="1"/>
</dbReference>
<evidence type="ECO:0000259" key="7">
    <source>
        <dbReference type="Pfam" id="PF00884"/>
    </source>
</evidence>
<dbReference type="GO" id="GO:0016787">
    <property type="term" value="F:hydrolase activity"/>
    <property type="evidence" value="ECO:0007669"/>
    <property type="project" value="UniProtKB-KW"/>
</dbReference>
<feature type="transmembrane region" description="Helical" evidence="6">
    <location>
        <begin position="51"/>
        <end position="74"/>
    </location>
</feature>
<dbReference type="Proteomes" id="UP001235723">
    <property type="component" value="Unassembled WGS sequence"/>
</dbReference>
<evidence type="ECO:0000313" key="8">
    <source>
        <dbReference type="EMBL" id="MBA7896801.1"/>
    </source>
</evidence>
<keyword evidence="8" id="KW-0808">Transferase</keyword>
<sequence length="465" mass="52555">MPLALSNAAEIESLGIGEVIKVVFIFVLFVIVSFVTMPSGALIKRIKYYKFNLFCIVLLLMCSFISSGPVYAFYETAKLYYLQQTYKPSKKIGDAGKSFLKSSLFINPIENNNSFKERNVIVIFTEGFSSEIIGNTKSGVLPVTPNLNKLSNEALSFKNYYNHTAATFRGLRGQLTSGYQFRDGLTDSGTGIAQLSNSEINNIYLHRQTSLPDILKEYGYKSYFIASTEKNSPLNTMLKTLNFDKVLGMGDFIGYQRDRMTDKQTFNALRNFLSSLENKKEHFFIGVYPSGTHHGQDSPNEKYFDGSNPLLNKFYNYDFQLGKFVDFFRRSSFYNNTLLIITSDHSTFPSTEYKKAFNSDSHYFVDNIPFLVIGGDITPEVLDADGKNSLSFAPTVLHMLGIQYSMNYFLGCSLFDKECISPFSHLSAIGSDYFITSKENHVELIPNNSDSELIKLAERFYNISG</sequence>
<evidence type="ECO:0000256" key="3">
    <source>
        <dbReference type="ARBA" id="ARBA00022692"/>
    </source>
</evidence>
<dbReference type="InterPro" id="IPR000917">
    <property type="entry name" value="Sulfatase_N"/>
</dbReference>
<dbReference type="InterPro" id="IPR050448">
    <property type="entry name" value="OpgB/LTA_synthase_biosynth"/>
</dbReference>
<evidence type="ECO:0000256" key="5">
    <source>
        <dbReference type="ARBA" id="ARBA00023136"/>
    </source>
</evidence>
<feature type="transmembrane region" description="Helical" evidence="6">
    <location>
        <begin position="20"/>
        <end position="39"/>
    </location>
</feature>
<comment type="subcellular location">
    <subcellularLocation>
        <location evidence="1">Cell membrane</location>
        <topology evidence="1">Multi-pass membrane protein</topology>
    </subcellularLocation>
</comment>
<keyword evidence="3 6" id="KW-0812">Transmembrane</keyword>